<keyword evidence="2" id="KW-0560">Oxidoreductase</keyword>
<dbReference type="GO" id="GO:0004604">
    <property type="term" value="F:phosphoadenylyl-sulfate reductase (thioredoxin) activity"/>
    <property type="evidence" value="ECO:0007669"/>
    <property type="project" value="InterPro"/>
</dbReference>
<name>A0A6N7PVA8_9BACT</name>
<reference evidence="5 6" key="1">
    <citation type="submission" date="2019-10" db="EMBL/GenBank/DDBJ databases">
        <title>A soil myxobacterium in the family Polyangiaceae.</title>
        <authorList>
            <person name="Li Y."/>
            <person name="Wang J."/>
        </authorList>
    </citation>
    <scope>NUCLEOTIDE SEQUENCE [LARGE SCALE GENOMIC DNA]</scope>
    <source>
        <strain evidence="5 6">DSM 14734</strain>
    </source>
</reference>
<dbReference type="Pfam" id="PF01507">
    <property type="entry name" value="PAPS_reduct"/>
    <property type="match status" value="1"/>
</dbReference>
<dbReference type="GO" id="GO:0005737">
    <property type="term" value="C:cytoplasm"/>
    <property type="evidence" value="ECO:0007669"/>
    <property type="project" value="TreeGrafter"/>
</dbReference>
<proteinExistence type="inferred from homology"/>
<dbReference type="AlphaFoldDB" id="A0A6N7PVA8"/>
<organism evidence="5 6">
    <name type="scientific">Polyangium spumosum</name>
    <dbReference type="NCBI Taxonomy" id="889282"/>
    <lineage>
        <taxon>Bacteria</taxon>
        <taxon>Pseudomonadati</taxon>
        <taxon>Myxococcota</taxon>
        <taxon>Polyangia</taxon>
        <taxon>Polyangiales</taxon>
        <taxon>Polyangiaceae</taxon>
        <taxon>Polyangium</taxon>
    </lineage>
</organism>
<comment type="pathway">
    <text evidence="3">Sulfur metabolism; hydrogen sulfide biosynthesis; sulfite from sulfate.</text>
</comment>
<dbReference type="InterPro" id="IPR004511">
    <property type="entry name" value="PAPS/APS_Rdtase"/>
</dbReference>
<dbReference type="Proteomes" id="UP000440224">
    <property type="component" value="Unassembled WGS sequence"/>
</dbReference>
<dbReference type="GO" id="GO:0019379">
    <property type="term" value="P:sulfate assimilation, phosphoadenylyl sulfate reduction by phosphoadenylyl-sulfate reductase (thioredoxin)"/>
    <property type="evidence" value="ECO:0007669"/>
    <property type="project" value="InterPro"/>
</dbReference>
<sequence>MRVTEASLEALSERLARETPVDVLRFVHRTFGRRAAILTSMQRAGTWLCRLADRAGLDFDVLFVDTGVLHEETRRTRDELARAHTNLRVITLSPARTFAAQTAEEGLLYLSVEGQERCCELRKAAPLHAQRGRYDALVSALRQGEGGARSKVRPVGLDLVMGALRVHPLAHVTNAELNRALAEDPGVVVNPLHAMGFRTIGCFPCTTPVLPDEPERAGRWRHLASVQYCGINPVDRGAAEGAIELDDRYAEALGASPSPPTPLPAGEG</sequence>
<comment type="similarity">
    <text evidence="1">Belongs to the PAPS reductase family. CysH subfamily.</text>
</comment>
<gene>
    <name evidence="5" type="ORF">GF068_22905</name>
</gene>
<evidence type="ECO:0000313" key="6">
    <source>
        <dbReference type="Proteomes" id="UP000440224"/>
    </source>
</evidence>
<feature type="domain" description="Phosphoadenosine phosphosulphate reductase" evidence="4">
    <location>
        <begin position="37"/>
        <end position="208"/>
    </location>
</feature>
<dbReference type="PANTHER" id="PTHR46509:SF1">
    <property type="entry name" value="PHOSPHOADENOSINE PHOSPHOSULFATE REDUCTASE"/>
    <property type="match status" value="1"/>
</dbReference>
<dbReference type="RefSeq" id="WP_153821562.1">
    <property type="nucleotide sequence ID" value="NZ_WJIE01000006.1"/>
</dbReference>
<evidence type="ECO:0000256" key="3">
    <source>
        <dbReference type="ARBA" id="ARBA00024327"/>
    </source>
</evidence>
<dbReference type="SUPFAM" id="SSF52402">
    <property type="entry name" value="Adenine nucleotide alpha hydrolases-like"/>
    <property type="match status" value="1"/>
</dbReference>
<dbReference type="EMBL" id="WJIE01000006">
    <property type="protein sequence ID" value="MRG94746.1"/>
    <property type="molecule type" value="Genomic_DNA"/>
</dbReference>
<evidence type="ECO:0000256" key="2">
    <source>
        <dbReference type="ARBA" id="ARBA00023002"/>
    </source>
</evidence>
<dbReference type="InterPro" id="IPR014729">
    <property type="entry name" value="Rossmann-like_a/b/a_fold"/>
</dbReference>
<evidence type="ECO:0000313" key="5">
    <source>
        <dbReference type="EMBL" id="MRG94746.1"/>
    </source>
</evidence>
<dbReference type="PIRSF" id="PIRSF000857">
    <property type="entry name" value="PAPS_reductase"/>
    <property type="match status" value="1"/>
</dbReference>
<dbReference type="InterPro" id="IPR002500">
    <property type="entry name" value="PAPS_reduct_dom"/>
</dbReference>
<evidence type="ECO:0000259" key="4">
    <source>
        <dbReference type="Pfam" id="PF01507"/>
    </source>
</evidence>
<accession>A0A6N7PVA8</accession>
<evidence type="ECO:0000256" key="1">
    <source>
        <dbReference type="ARBA" id="ARBA00009732"/>
    </source>
</evidence>
<dbReference type="Gene3D" id="3.40.50.620">
    <property type="entry name" value="HUPs"/>
    <property type="match status" value="1"/>
</dbReference>
<dbReference type="OrthoDB" id="9794018at2"/>
<keyword evidence="6" id="KW-1185">Reference proteome</keyword>
<comment type="caution">
    <text evidence="5">The sequence shown here is derived from an EMBL/GenBank/DDBJ whole genome shotgun (WGS) entry which is preliminary data.</text>
</comment>
<dbReference type="PANTHER" id="PTHR46509">
    <property type="entry name" value="PHOSPHOADENOSINE PHOSPHOSULFATE REDUCTASE"/>
    <property type="match status" value="1"/>
</dbReference>
<protein>
    <submittedName>
        <fullName evidence="5">Phosphoadenosine phosphosulfate reductase family protein</fullName>
    </submittedName>
</protein>